<dbReference type="InterPro" id="IPR044505">
    <property type="entry name" value="GlgX_Isoamylase_N_E_set"/>
</dbReference>
<dbReference type="InterPro" id="IPR011837">
    <property type="entry name" value="Glycogen_debranch_GlgX"/>
</dbReference>
<keyword evidence="7" id="KW-1185">Reference proteome</keyword>
<dbReference type="AlphaFoldDB" id="A0A380TWB6"/>
<keyword evidence="2 6" id="KW-0378">Hydrolase</keyword>
<comment type="similarity">
    <text evidence="1">Belongs to the glycosyl hydrolase 13 family.</text>
</comment>
<dbReference type="PANTHER" id="PTHR43002">
    <property type="entry name" value="GLYCOGEN DEBRANCHING ENZYME"/>
    <property type="match status" value="1"/>
</dbReference>
<dbReference type="InterPro" id="IPR006047">
    <property type="entry name" value="GH13_cat_dom"/>
</dbReference>
<dbReference type="RefSeq" id="WP_115590456.1">
    <property type="nucleotide sequence ID" value="NZ_UFRN01000002.1"/>
</dbReference>
<dbReference type="EMBL" id="UFRN01000002">
    <property type="protein sequence ID" value="SUT92978.1"/>
    <property type="molecule type" value="Genomic_DNA"/>
</dbReference>
<dbReference type="InterPro" id="IPR013783">
    <property type="entry name" value="Ig-like_fold"/>
</dbReference>
<dbReference type="Pfam" id="PF00128">
    <property type="entry name" value="Alpha-amylase"/>
    <property type="match status" value="1"/>
</dbReference>
<evidence type="ECO:0000313" key="7">
    <source>
        <dbReference type="Proteomes" id="UP000254253"/>
    </source>
</evidence>
<dbReference type="InterPro" id="IPR004193">
    <property type="entry name" value="Glyco_hydro_13_N"/>
</dbReference>
<feature type="region of interest" description="Disordered" evidence="4">
    <location>
        <begin position="454"/>
        <end position="478"/>
    </location>
</feature>
<dbReference type="CDD" id="cd11326">
    <property type="entry name" value="AmyAc_Glg_debranch"/>
    <property type="match status" value="1"/>
</dbReference>
<dbReference type="EC" id="3.2.1.-" evidence="6"/>
<dbReference type="Gene3D" id="2.60.40.1180">
    <property type="entry name" value="Golgi alpha-mannosidase II"/>
    <property type="match status" value="1"/>
</dbReference>
<organism evidence="6 7">
    <name type="scientific">Actinobacillus lignieresii</name>
    <dbReference type="NCBI Taxonomy" id="720"/>
    <lineage>
        <taxon>Bacteria</taxon>
        <taxon>Pseudomonadati</taxon>
        <taxon>Pseudomonadota</taxon>
        <taxon>Gammaproteobacteria</taxon>
        <taxon>Pasteurellales</taxon>
        <taxon>Pasteurellaceae</taxon>
        <taxon>Actinobacillus</taxon>
    </lineage>
</organism>
<dbReference type="SUPFAM" id="SSF51011">
    <property type="entry name" value="Glycosyl hydrolase domain"/>
    <property type="match status" value="1"/>
</dbReference>
<dbReference type="Gene3D" id="2.60.40.10">
    <property type="entry name" value="Immunoglobulins"/>
    <property type="match status" value="1"/>
</dbReference>
<evidence type="ECO:0000256" key="2">
    <source>
        <dbReference type="ARBA" id="ARBA00022801"/>
    </source>
</evidence>
<name>A0A380TWB6_ACTLI</name>
<dbReference type="InterPro" id="IPR014756">
    <property type="entry name" value="Ig_E-set"/>
</dbReference>
<reference evidence="6 7" key="1">
    <citation type="submission" date="2018-06" db="EMBL/GenBank/DDBJ databases">
        <authorList>
            <consortium name="Pathogen Informatics"/>
            <person name="Doyle S."/>
        </authorList>
    </citation>
    <scope>NUCLEOTIDE SEQUENCE [LARGE SCALE GENOMIC DNA]</scope>
    <source>
        <strain evidence="6 7">NCTC4191</strain>
    </source>
</reference>
<dbReference type="Pfam" id="PF18390">
    <property type="entry name" value="GlgX_C"/>
    <property type="match status" value="1"/>
</dbReference>
<proteinExistence type="inferred from homology"/>
<dbReference type="Gene3D" id="3.20.20.80">
    <property type="entry name" value="Glycosidases"/>
    <property type="match status" value="1"/>
</dbReference>
<feature type="domain" description="Glycosyl hydrolase family 13 catalytic" evidence="5">
    <location>
        <begin position="154"/>
        <end position="555"/>
    </location>
</feature>
<evidence type="ECO:0000256" key="4">
    <source>
        <dbReference type="SAM" id="MobiDB-lite"/>
    </source>
</evidence>
<protein>
    <submittedName>
        <fullName evidence="6">Glycogen operon protein</fullName>
        <ecNumber evidence="6">3.2.1.-</ecNumber>
    </submittedName>
</protein>
<dbReference type="Pfam" id="PF02922">
    <property type="entry name" value="CBM_48"/>
    <property type="match status" value="1"/>
</dbReference>
<sequence>MKVTAGSPFPLGAQAVENGTNFAIFSENATAIELCLFKQSQEQRFAMRRTGDVWHLFVENIGEGIEYGFRVAGITDKQKGALFNPQKLLLDPYAKRIVGTVSAHTADEIKYFQWDDKRDNAHLAPKSVVVAPDNFDWEDDERPHYPWRETIIYELHVKGFTRLNQQIPEPLRGTYAGLAHPASIAHLKRLGVTTIELQPVSHHIDEVHLQKMGKTNYWGYNVIGASAIEPALAWDQEDPISEFKYLVKTLHKHGFEVILDLVYNHTAEGGADGFTLCQRGIDNQNYYWLNQQGEYENWAGCGNALNLSHPRVCQWAIDSLVYWVSECHIDGFRFDLATTLGRTPEFDQLSPFFEKIKQTPELEHIKLIAEPWDIGPNGYQVGRFPIQFAEWNDKYRTTMREFFLGESGNLGEFARRLAGSDDLYWQYSPAKSINYFASHDGFTLQDLVSYNKKHNEANGENNRDGENTNHSNNHGVEGETDNEFVNILRDQTACSLLATLFLSNGVPMLRAGDELGHSQKGNNNAYCQDNEIAWIDWQNANEARIEYVAKWIALRKRIALLSHQNHWWTENDVQWFSSQGKVMEIEDWHNTESKALQILLQDHWLILINAKKTTQQFFLPTGKWHICLGKNIATLIANTQSVALQFEQMGVCVLQRKLSSY</sequence>
<dbReference type="SMART" id="SM00642">
    <property type="entry name" value="Aamy"/>
    <property type="match status" value="1"/>
</dbReference>
<dbReference type="SUPFAM" id="SSF81296">
    <property type="entry name" value="E set domains"/>
    <property type="match status" value="1"/>
</dbReference>
<evidence type="ECO:0000313" key="6">
    <source>
        <dbReference type="EMBL" id="SUT92978.1"/>
    </source>
</evidence>
<dbReference type="InterPro" id="IPR040784">
    <property type="entry name" value="GlgX_C"/>
</dbReference>
<dbReference type="InterPro" id="IPR017853">
    <property type="entry name" value="GH"/>
</dbReference>
<keyword evidence="3 6" id="KW-0326">Glycosidase</keyword>
<dbReference type="NCBIfam" id="TIGR02100">
    <property type="entry name" value="glgX_debranch"/>
    <property type="match status" value="1"/>
</dbReference>
<evidence type="ECO:0000259" key="5">
    <source>
        <dbReference type="SMART" id="SM00642"/>
    </source>
</evidence>
<gene>
    <name evidence="6" type="primary">glgX</name>
    <name evidence="6" type="ORF">NCTC4191_01013</name>
</gene>
<feature type="compositionally biased region" description="Basic and acidic residues" evidence="4">
    <location>
        <begin position="454"/>
        <end position="467"/>
    </location>
</feature>
<dbReference type="InterPro" id="IPR013780">
    <property type="entry name" value="Glyco_hydro_b"/>
</dbReference>
<evidence type="ECO:0000256" key="1">
    <source>
        <dbReference type="ARBA" id="ARBA00008061"/>
    </source>
</evidence>
<dbReference type="GO" id="GO:0004135">
    <property type="term" value="F:amylo-alpha-1,6-glucosidase activity"/>
    <property type="evidence" value="ECO:0007669"/>
    <property type="project" value="InterPro"/>
</dbReference>
<dbReference type="SUPFAM" id="SSF51445">
    <property type="entry name" value="(Trans)glycosidases"/>
    <property type="match status" value="1"/>
</dbReference>
<accession>A0A380TWB6</accession>
<dbReference type="CDD" id="cd02856">
    <property type="entry name" value="E_set_GDE_Isoamylase_N"/>
    <property type="match status" value="1"/>
</dbReference>
<evidence type="ECO:0000256" key="3">
    <source>
        <dbReference type="ARBA" id="ARBA00023295"/>
    </source>
</evidence>
<dbReference type="Proteomes" id="UP000254253">
    <property type="component" value="Unassembled WGS sequence"/>
</dbReference>
<dbReference type="GO" id="GO:0005980">
    <property type="term" value="P:glycogen catabolic process"/>
    <property type="evidence" value="ECO:0007669"/>
    <property type="project" value="InterPro"/>
</dbReference>